<sequence length="83" mass="9437">MYQFFIVRQSANNISSKMDIDILNDPDLYRALVKNSLSDFLSSKKLPSSNDKEKPLRICVHKGVESAQTTGFVNFYLINNPIP</sequence>
<organism evidence="1">
    <name type="scientific">uncultured Desulfobacterium sp</name>
    <dbReference type="NCBI Taxonomy" id="201089"/>
    <lineage>
        <taxon>Bacteria</taxon>
        <taxon>Pseudomonadati</taxon>
        <taxon>Thermodesulfobacteriota</taxon>
        <taxon>Desulfobacteria</taxon>
        <taxon>Desulfobacterales</taxon>
        <taxon>Desulfobacteriaceae</taxon>
        <taxon>Desulfobacterium</taxon>
        <taxon>environmental samples</taxon>
    </lineage>
</organism>
<gene>
    <name evidence="1" type="ORF">PITCH_A1920011</name>
</gene>
<dbReference type="AlphaFoldDB" id="A0A445MWC1"/>
<protein>
    <submittedName>
        <fullName evidence="1">Uncharacterized protein</fullName>
    </submittedName>
</protein>
<proteinExistence type="predicted"/>
<dbReference type="EMBL" id="OJIN01000104">
    <property type="protein sequence ID" value="SPD73672.1"/>
    <property type="molecule type" value="Genomic_DNA"/>
</dbReference>
<reference evidence="1" key="1">
    <citation type="submission" date="2018-01" db="EMBL/GenBank/DDBJ databases">
        <authorList>
            <person name="Regsiter A."/>
            <person name="William W."/>
        </authorList>
    </citation>
    <scope>NUCLEOTIDE SEQUENCE</scope>
    <source>
        <strain evidence="1">TRIP AH-1</strain>
    </source>
</reference>
<evidence type="ECO:0000313" key="1">
    <source>
        <dbReference type="EMBL" id="SPD73672.1"/>
    </source>
</evidence>
<name>A0A445MWC1_9BACT</name>
<accession>A0A445MWC1</accession>